<feature type="transmembrane region" description="Helical" evidence="1">
    <location>
        <begin position="43"/>
        <end position="59"/>
    </location>
</feature>
<keyword evidence="3" id="KW-1185">Reference proteome</keyword>
<reference evidence="2 3" key="1">
    <citation type="submission" date="2021-03" db="EMBL/GenBank/DDBJ databases">
        <title>Enterococcal diversity collection.</title>
        <authorList>
            <person name="Gilmore M.S."/>
            <person name="Schwartzman J."/>
            <person name="Van Tyne D."/>
            <person name="Martin M."/>
            <person name="Earl A.M."/>
            <person name="Manson A.L."/>
            <person name="Straub T."/>
            <person name="Salamzade R."/>
            <person name="Saavedra J."/>
            <person name="Lebreton F."/>
            <person name="Prichula J."/>
            <person name="Schaufler K."/>
            <person name="Gaca A."/>
            <person name="Sgardioli B."/>
            <person name="Wagenaar J."/>
            <person name="Strong T."/>
        </authorList>
    </citation>
    <scope>NUCLEOTIDE SEQUENCE [LARGE SCALE GENOMIC DNA]</scope>
    <source>
        <strain evidence="2 3">MJM16</strain>
    </source>
</reference>
<keyword evidence="1" id="KW-1133">Transmembrane helix</keyword>
<evidence type="ECO:0000313" key="2">
    <source>
        <dbReference type="EMBL" id="MBO0454474.1"/>
    </source>
</evidence>
<dbReference type="EMBL" id="JAFLVR010000062">
    <property type="protein sequence ID" value="MBO0454474.1"/>
    <property type="molecule type" value="Genomic_DNA"/>
</dbReference>
<gene>
    <name evidence="2" type="ORF">JZO85_19625</name>
</gene>
<dbReference type="RefSeq" id="WP_207110210.1">
    <property type="nucleotide sequence ID" value="NZ_JAFLVR010000062.1"/>
</dbReference>
<organism evidence="2 3">
    <name type="scientific">Candidatus Enterococcus murrayae</name>
    <dbReference type="NCBI Taxonomy" id="2815321"/>
    <lineage>
        <taxon>Bacteria</taxon>
        <taxon>Bacillati</taxon>
        <taxon>Bacillota</taxon>
        <taxon>Bacilli</taxon>
        <taxon>Lactobacillales</taxon>
        <taxon>Enterococcaceae</taxon>
        <taxon>Enterococcus</taxon>
    </lineage>
</organism>
<feature type="transmembrane region" description="Helical" evidence="1">
    <location>
        <begin position="20"/>
        <end position="37"/>
    </location>
</feature>
<dbReference type="Proteomes" id="UP000664495">
    <property type="component" value="Unassembled WGS sequence"/>
</dbReference>
<protein>
    <submittedName>
        <fullName evidence="2">Uncharacterized protein</fullName>
    </submittedName>
</protein>
<keyword evidence="1" id="KW-0472">Membrane</keyword>
<sequence>MDSKGDILFKSKTDSLKNGIVFLLLGIAMIVGSNFIYTPIVLIIFGLISILIGLYILIFKRADNVIIYENAISLKNNQIIDKDSIKSISYKKVKPKGSLPSYYAVLLLNNDSEQLINIAFNSMINKDFEKIIKSYLD</sequence>
<evidence type="ECO:0000313" key="3">
    <source>
        <dbReference type="Proteomes" id="UP000664495"/>
    </source>
</evidence>
<proteinExistence type="predicted"/>
<accession>A0ABS3HLZ5</accession>
<evidence type="ECO:0000256" key="1">
    <source>
        <dbReference type="SAM" id="Phobius"/>
    </source>
</evidence>
<name>A0ABS3HLZ5_9ENTE</name>
<keyword evidence="1" id="KW-0812">Transmembrane</keyword>
<comment type="caution">
    <text evidence="2">The sequence shown here is derived from an EMBL/GenBank/DDBJ whole genome shotgun (WGS) entry which is preliminary data.</text>
</comment>